<evidence type="ECO:0000259" key="1">
    <source>
        <dbReference type="Pfam" id="PF12850"/>
    </source>
</evidence>
<name>Q9Y9K5_AERPE</name>
<accession>Q9Y9K5</accession>
<proteinExistence type="predicted"/>
<keyword evidence="3" id="KW-1185">Reference proteome</keyword>
<dbReference type="EnsemblBacteria" id="BAA81295">
    <property type="protein sequence ID" value="BAA81295"/>
    <property type="gene ID" value="APE_2283.1"/>
</dbReference>
<dbReference type="Proteomes" id="UP000002518">
    <property type="component" value="Chromosome"/>
</dbReference>
<dbReference type="PANTHER" id="PTHR12905:SF0">
    <property type="entry name" value="CALCINEURIN-LIKE PHOSPHOESTERASE DOMAIN-CONTAINING PROTEIN"/>
    <property type="match status" value="1"/>
</dbReference>
<dbReference type="EMBL" id="BA000002">
    <property type="protein sequence ID" value="BAA81295.2"/>
    <property type="molecule type" value="Genomic_DNA"/>
</dbReference>
<reference evidence="2 3" key="1">
    <citation type="journal article" date="1999" name="DNA Res.">
        <title>Complete genome sequence of an aerobic hyper-thermophilic crenarchaeon, Aeropyrum pernix K1.</title>
        <authorList>
            <person name="Kawarabayasi Y."/>
            <person name="Hino Y."/>
            <person name="Horikawa H."/>
            <person name="Yamazaki S."/>
            <person name="Haikawa Y."/>
            <person name="Jin-no K."/>
            <person name="Takahashi M."/>
            <person name="Sekine M."/>
            <person name="Baba S."/>
            <person name="Ankai A."/>
            <person name="Kosugi H."/>
            <person name="Hosoyama A."/>
            <person name="Fukui S."/>
            <person name="Nagai Y."/>
            <person name="Nishijima K."/>
            <person name="Nakazawa H."/>
            <person name="Takamiya M."/>
            <person name="Masuda S."/>
            <person name="Funahashi T."/>
            <person name="Tanaka T."/>
            <person name="Kudoh Y."/>
            <person name="Yamazaki J."/>
            <person name="Kushida N."/>
            <person name="Oguchi A."/>
            <person name="Aoki K."/>
            <person name="Kubota K."/>
            <person name="Nakamura Y."/>
            <person name="Nomura N."/>
            <person name="Sako Y."/>
            <person name="Kikuchi H."/>
        </authorList>
    </citation>
    <scope>NUCLEOTIDE SEQUENCE [LARGE SCALE GENOMIC DNA]</scope>
    <source>
        <strain evidence="3">ATCC 700893 / DSM 11879 / JCM 9820 / NBRC 100138 / K1</strain>
    </source>
</reference>
<dbReference type="PIR" id="G72454">
    <property type="entry name" value="G72454"/>
</dbReference>
<dbReference type="AlphaFoldDB" id="Q9Y9K5"/>
<dbReference type="GeneID" id="1445319"/>
<evidence type="ECO:0000313" key="2">
    <source>
        <dbReference type="EMBL" id="BAA81295.2"/>
    </source>
</evidence>
<evidence type="ECO:0000313" key="3">
    <source>
        <dbReference type="Proteomes" id="UP000002518"/>
    </source>
</evidence>
<dbReference type="STRING" id="272557.APE_2283.1"/>
<feature type="domain" description="Calcineurin-like phosphoesterase" evidence="1">
    <location>
        <begin position="6"/>
        <end position="186"/>
    </location>
</feature>
<dbReference type="PANTHER" id="PTHR12905">
    <property type="entry name" value="METALLOPHOSPHOESTERASE"/>
    <property type="match status" value="1"/>
</dbReference>
<dbReference type="Gene3D" id="3.60.21.10">
    <property type="match status" value="1"/>
</dbReference>
<dbReference type="InterPro" id="IPR051693">
    <property type="entry name" value="UPF0046_metallophosphoest"/>
</dbReference>
<dbReference type="InterPro" id="IPR029052">
    <property type="entry name" value="Metallo-depent_PP-like"/>
</dbReference>
<dbReference type="RefSeq" id="WP_010866911.1">
    <property type="nucleotide sequence ID" value="NC_000854.2"/>
</dbReference>
<organism evidence="2 3">
    <name type="scientific">Aeropyrum pernix (strain ATCC 700893 / DSM 11879 / JCM 9820 / NBRC 100138 / K1)</name>
    <dbReference type="NCBI Taxonomy" id="272557"/>
    <lineage>
        <taxon>Archaea</taxon>
        <taxon>Thermoproteota</taxon>
        <taxon>Thermoprotei</taxon>
        <taxon>Desulfurococcales</taxon>
        <taxon>Desulfurococcaceae</taxon>
        <taxon>Aeropyrum</taxon>
    </lineage>
</organism>
<sequence length="206" mass="21856">MGGSVILHVSDIHCSLRRLEDIISSLPVKPSTVAATGDFECEKAAVAIVEWSRREGVPLVAVTGNLDHAGVRRVLRSAGVLMDGRVDRVGGLVFGGVGGMDPRTSMEMLLRSLESSGLTVDVLLTHHPPHGVLDTTFAGVRAGLHDLRSLVDSLKPRAHLFGHIHESPGIESIGGTVFVNPGPAYEGRYALVRILGSVVKAELYTA</sequence>
<dbReference type="KEGG" id="ape:APE_2283.1"/>
<protein>
    <recommendedName>
        <fullName evidence="1">Calcineurin-like phosphoesterase domain-containing protein</fullName>
    </recommendedName>
</protein>
<dbReference type="eggNOG" id="arCOG01145">
    <property type="taxonomic scope" value="Archaea"/>
</dbReference>
<dbReference type="InterPro" id="IPR024654">
    <property type="entry name" value="Calcineurin-like_PHP_lpxH"/>
</dbReference>
<gene>
    <name evidence="2" type="ordered locus">APE_2283.1</name>
</gene>
<dbReference type="SUPFAM" id="SSF56300">
    <property type="entry name" value="Metallo-dependent phosphatases"/>
    <property type="match status" value="1"/>
</dbReference>
<dbReference type="Pfam" id="PF12850">
    <property type="entry name" value="Metallophos_2"/>
    <property type="match status" value="1"/>
</dbReference>